<dbReference type="RefSeq" id="WP_167371922.1">
    <property type="nucleotide sequence ID" value="NZ_CAWNHF010000129.1"/>
</dbReference>
<organism evidence="1 2">
    <name type="scientific">Xenorhabdus beddingii</name>
    <dbReference type="NCBI Taxonomy" id="40578"/>
    <lineage>
        <taxon>Bacteria</taxon>
        <taxon>Pseudomonadati</taxon>
        <taxon>Pseudomonadota</taxon>
        <taxon>Gammaproteobacteria</taxon>
        <taxon>Enterobacterales</taxon>
        <taxon>Morganellaceae</taxon>
        <taxon>Xenorhabdus</taxon>
    </lineage>
</organism>
<dbReference type="STRING" id="40578.Xbed_02864"/>
<evidence type="ECO:0000313" key="2">
    <source>
        <dbReference type="Proteomes" id="UP000194204"/>
    </source>
</evidence>
<name>A0A1Y2SK83_9GAMM</name>
<evidence type="ECO:0000313" key="1">
    <source>
        <dbReference type="EMBL" id="OTA18878.1"/>
    </source>
</evidence>
<dbReference type="AlphaFoldDB" id="A0A1Y2SK83"/>
<sequence length="58" mass="6728">MTELTTQETKEPYGKDFWTAIKGTWDSLNSLALAIVNAIYDAHPTEDVKKRRKLQKQF</sequence>
<reference evidence="1 2" key="1">
    <citation type="submission" date="2017-01" db="EMBL/GenBank/DDBJ databases">
        <title>Deconstructing symbiosis and pathogenesis requirements using a combined genomic-metabolomic approach.</title>
        <authorList>
            <person name="Tobias N.J."/>
            <person name="Wolff H."/>
            <person name="Djahanschiri B."/>
            <person name="Ebersberger I."/>
            <person name="Bode H.B."/>
        </authorList>
    </citation>
    <scope>NUCLEOTIDE SEQUENCE [LARGE SCALE GENOMIC DNA]</scope>
    <source>
        <strain evidence="1 2">DSM 4764</strain>
    </source>
</reference>
<dbReference type="Proteomes" id="UP000194204">
    <property type="component" value="Unassembled WGS sequence"/>
</dbReference>
<gene>
    <name evidence="1" type="ORF">Xbed_02864</name>
</gene>
<comment type="caution">
    <text evidence="1">The sequence shown here is derived from an EMBL/GenBank/DDBJ whole genome shotgun (WGS) entry which is preliminary data.</text>
</comment>
<keyword evidence="2" id="KW-1185">Reference proteome</keyword>
<proteinExistence type="predicted"/>
<accession>A0A1Y2SK83</accession>
<protein>
    <submittedName>
        <fullName evidence="1">Uncharacterized protein</fullName>
    </submittedName>
</protein>
<dbReference type="EMBL" id="MUBK01000025">
    <property type="protein sequence ID" value="OTA18878.1"/>
    <property type="molecule type" value="Genomic_DNA"/>
</dbReference>